<sequence>MIIIDEAHDKSVKNTVYQHVPPLLIKMNYKVKWEDEKHLIYFATTKDIYRRTITGKIDYNNKILISGLKPKKRKMLEESSIPFVMFDNTNSDTINSIIQNMPSGSIFLFNLDHEMGISPWARVLISTGKTLEKLLGHSQSNVEKWRRADFVIRNSSLASMIQRIGRVGLPIEVVIIGTTKDAYRKYPIFNMKPDPKKDARLIREEDLVYLHKNELPQPPTINKENQKNIQLIILENRLSSLDLAKQKKKGELIHEEIPPDKVELIKNDVWSMIKK</sequence>
<gene>
    <name evidence="1" type="ORF">DHETER_LOCUS9511</name>
</gene>
<protein>
    <submittedName>
        <fullName evidence="1">13767_t:CDS:1</fullName>
    </submittedName>
</protein>
<reference evidence="1" key="1">
    <citation type="submission" date="2021-06" db="EMBL/GenBank/DDBJ databases">
        <authorList>
            <person name="Kallberg Y."/>
            <person name="Tangrot J."/>
            <person name="Rosling A."/>
        </authorList>
    </citation>
    <scope>NUCLEOTIDE SEQUENCE</scope>
    <source>
        <strain evidence="1">IL203A</strain>
    </source>
</reference>
<organism evidence="1 2">
    <name type="scientific">Dentiscutata heterogama</name>
    <dbReference type="NCBI Taxonomy" id="1316150"/>
    <lineage>
        <taxon>Eukaryota</taxon>
        <taxon>Fungi</taxon>
        <taxon>Fungi incertae sedis</taxon>
        <taxon>Mucoromycota</taxon>
        <taxon>Glomeromycotina</taxon>
        <taxon>Glomeromycetes</taxon>
        <taxon>Diversisporales</taxon>
        <taxon>Gigasporaceae</taxon>
        <taxon>Dentiscutata</taxon>
    </lineage>
</organism>
<keyword evidence="2" id="KW-1185">Reference proteome</keyword>
<accession>A0ACA9NK51</accession>
<name>A0ACA9NK51_9GLOM</name>
<feature type="non-terminal residue" evidence="1">
    <location>
        <position position="275"/>
    </location>
</feature>
<evidence type="ECO:0000313" key="2">
    <source>
        <dbReference type="Proteomes" id="UP000789702"/>
    </source>
</evidence>
<comment type="caution">
    <text evidence="1">The sequence shown here is derived from an EMBL/GenBank/DDBJ whole genome shotgun (WGS) entry which is preliminary data.</text>
</comment>
<proteinExistence type="predicted"/>
<dbReference type="Proteomes" id="UP000789702">
    <property type="component" value="Unassembled WGS sequence"/>
</dbReference>
<dbReference type="EMBL" id="CAJVPU010016823">
    <property type="protein sequence ID" value="CAG8655714.1"/>
    <property type="molecule type" value="Genomic_DNA"/>
</dbReference>
<evidence type="ECO:0000313" key="1">
    <source>
        <dbReference type="EMBL" id="CAG8655714.1"/>
    </source>
</evidence>